<organism evidence="1 2">
    <name type="scientific">Micromonospora tarensis</name>
    <dbReference type="NCBI Taxonomy" id="2806100"/>
    <lineage>
        <taxon>Bacteria</taxon>
        <taxon>Bacillati</taxon>
        <taxon>Actinomycetota</taxon>
        <taxon>Actinomycetes</taxon>
        <taxon>Micromonosporales</taxon>
        <taxon>Micromonosporaceae</taxon>
        <taxon>Micromonospora</taxon>
    </lineage>
</organism>
<dbReference type="SUPFAM" id="SSF53098">
    <property type="entry name" value="Ribonuclease H-like"/>
    <property type="match status" value="1"/>
</dbReference>
<dbReference type="InterPro" id="IPR036397">
    <property type="entry name" value="RNaseH_sf"/>
</dbReference>
<reference evidence="1 2" key="1">
    <citation type="submission" date="2021-01" db="EMBL/GenBank/DDBJ databases">
        <title>Draft genome sequence of Micromonospora sp. strain STR1s_6.</title>
        <authorList>
            <person name="Karlyshev A."/>
            <person name="Jawad R."/>
        </authorList>
    </citation>
    <scope>NUCLEOTIDE SEQUENCE [LARGE SCALE GENOMIC DNA]</scope>
    <source>
        <strain evidence="1 2">STR1S-6</strain>
    </source>
</reference>
<protein>
    <submittedName>
        <fullName evidence="1">Uncharacterized protein</fullName>
    </submittedName>
</protein>
<dbReference type="EMBL" id="JAEVHL010000002">
    <property type="protein sequence ID" value="MBM0274122.1"/>
    <property type="molecule type" value="Genomic_DNA"/>
</dbReference>
<keyword evidence="2" id="KW-1185">Reference proteome</keyword>
<comment type="caution">
    <text evidence="1">The sequence shown here is derived from an EMBL/GenBank/DDBJ whole genome shotgun (WGS) entry which is preliminary data.</text>
</comment>
<name>A0ABS1Y9U8_9ACTN</name>
<dbReference type="Gene3D" id="3.30.420.10">
    <property type="entry name" value="Ribonuclease H-like superfamily/Ribonuclease H"/>
    <property type="match status" value="1"/>
</dbReference>
<dbReference type="InterPro" id="IPR012337">
    <property type="entry name" value="RNaseH-like_sf"/>
</dbReference>
<dbReference type="RefSeq" id="WP_203146552.1">
    <property type="nucleotide sequence ID" value="NZ_JAEVHL010000002.1"/>
</dbReference>
<evidence type="ECO:0000313" key="1">
    <source>
        <dbReference type="EMBL" id="MBM0274122.1"/>
    </source>
</evidence>
<evidence type="ECO:0000313" key="2">
    <source>
        <dbReference type="Proteomes" id="UP000622245"/>
    </source>
</evidence>
<gene>
    <name evidence="1" type="ORF">JM949_00915</name>
</gene>
<dbReference type="Proteomes" id="UP000622245">
    <property type="component" value="Unassembled WGS sequence"/>
</dbReference>
<accession>A0ABS1Y9U8</accession>
<proteinExistence type="predicted"/>
<sequence length="181" mass="19690">MTATGIAWADGTTYTIKPKRDGDARLLEIESEISRAIEGRTIDLVVIEDLPANAKSAGITGMVHGTIRAWLRHHAVPYALATPATLKKYATGRGNAGKPEMAVAAYKRLNRELADDNQVDALWLRAAGLDHLDHPDAQLPATQRAALTAVKWPARLDTTPTRPHHDEPRFGRTVVNVPLPA</sequence>